<dbReference type="Gene3D" id="2.60.120.260">
    <property type="entry name" value="Galactose-binding domain-like"/>
    <property type="match status" value="1"/>
</dbReference>
<accession>A0A409WR62</accession>
<dbReference type="SUPFAM" id="SSF49785">
    <property type="entry name" value="Galactose-binding domain-like"/>
    <property type="match status" value="1"/>
</dbReference>
<evidence type="ECO:0000313" key="5">
    <source>
        <dbReference type="Proteomes" id="UP000284706"/>
    </source>
</evidence>
<evidence type="ECO:0000256" key="1">
    <source>
        <dbReference type="ARBA" id="ARBA00022801"/>
    </source>
</evidence>
<sequence>MATFGGAANAPDTFRGYLNEGGLYAERIGAHLPGFPDSSWADGTPLSGGGVKGAGVNFFRTTFDLRVPSGIDMPVRLSITPSASTSNFRAQIYLNGWQIGKYINNIGPQTLFVLPAGILLRNSTNTLAISLWSLDGKGASLAGLSLVSDGIFESSFPFADYAAPDYQEQAQLRPSPTFISPM</sequence>
<keyword evidence="5" id="KW-1185">Reference proteome</keyword>
<evidence type="ECO:0000256" key="2">
    <source>
        <dbReference type="ARBA" id="ARBA00023295"/>
    </source>
</evidence>
<dbReference type="Pfam" id="PF13364">
    <property type="entry name" value="BetaGal_ABD2"/>
    <property type="match status" value="1"/>
</dbReference>
<dbReference type="InterPro" id="IPR025300">
    <property type="entry name" value="BetaGal_jelly_roll_dom"/>
</dbReference>
<dbReference type="InterPro" id="IPR008979">
    <property type="entry name" value="Galactose-bd-like_sf"/>
</dbReference>
<evidence type="ECO:0000313" key="4">
    <source>
        <dbReference type="EMBL" id="PPQ80988.1"/>
    </source>
</evidence>
<dbReference type="InParanoid" id="A0A409WR62"/>
<keyword evidence="2" id="KW-0326">Glycosidase</keyword>
<dbReference type="STRING" id="231916.A0A409WR62"/>
<evidence type="ECO:0000259" key="3">
    <source>
        <dbReference type="Pfam" id="PF13364"/>
    </source>
</evidence>
<dbReference type="Proteomes" id="UP000284706">
    <property type="component" value="Unassembled WGS sequence"/>
</dbReference>
<keyword evidence="1" id="KW-0378">Hydrolase</keyword>
<organism evidence="4 5">
    <name type="scientific">Gymnopilus dilepis</name>
    <dbReference type="NCBI Taxonomy" id="231916"/>
    <lineage>
        <taxon>Eukaryota</taxon>
        <taxon>Fungi</taxon>
        <taxon>Dikarya</taxon>
        <taxon>Basidiomycota</taxon>
        <taxon>Agaricomycotina</taxon>
        <taxon>Agaricomycetes</taxon>
        <taxon>Agaricomycetidae</taxon>
        <taxon>Agaricales</taxon>
        <taxon>Agaricineae</taxon>
        <taxon>Hymenogastraceae</taxon>
        <taxon>Gymnopilus</taxon>
    </lineage>
</organism>
<proteinExistence type="predicted"/>
<reference evidence="4 5" key="1">
    <citation type="journal article" date="2018" name="Evol. Lett.">
        <title>Horizontal gene cluster transfer increased hallucinogenic mushroom diversity.</title>
        <authorList>
            <person name="Reynolds H.T."/>
            <person name="Vijayakumar V."/>
            <person name="Gluck-Thaler E."/>
            <person name="Korotkin H.B."/>
            <person name="Matheny P.B."/>
            <person name="Slot J.C."/>
        </authorList>
    </citation>
    <scope>NUCLEOTIDE SEQUENCE [LARGE SCALE GENOMIC DNA]</scope>
    <source>
        <strain evidence="4 5">SRW20</strain>
    </source>
</reference>
<gene>
    <name evidence="4" type="ORF">CVT26_003498</name>
</gene>
<comment type="caution">
    <text evidence="4">The sequence shown here is derived from an EMBL/GenBank/DDBJ whole genome shotgun (WGS) entry which is preliminary data.</text>
</comment>
<dbReference type="OrthoDB" id="1657402at2759"/>
<protein>
    <recommendedName>
        <fullName evidence="3">Beta-galactosidase jelly roll domain-containing protein</fullName>
    </recommendedName>
</protein>
<dbReference type="EMBL" id="NHYE01004911">
    <property type="protein sequence ID" value="PPQ80988.1"/>
    <property type="molecule type" value="Genomic_DNA"/>
</dbReference>
<dbReference type="AlphaFoldDB" id="A0A409WR62"/>
<feature type="domain" description="Beta-galactosidase jelly roll" evidence="3">
    <location>
        <begin position="24"/>
        <end position="135"/>
    </location>
</feature>
<name>A0A409WR62_9AGAR</name>
<dbReference type="GO" id="GO:0004565">
    <property type="term" value="F:beta-galactosidase activity"/>
    <property type="evidence" value="ECO:0007669"/>
    <property type="project" value="UniProtKB-ARBA"/>
</dbReference>